<dbReference type="AlphaFoldDB" id="A0A1M6ALA7"/>
<organism evidence="3 4">
    <name type="scientific">Clostridium intestinale DSM 6191</name>
    <dbReference type="NCBI Taxonomy" id="1121320"/>
    <lineage>
        <taxon>Bacteria</taxon>
        <taxon>Bacillati</taxon>
        <taxon>Bacillota</taxon>
        <taxon>Clostridia</taxon>
        <taxon>Eubacteriales</taxon>
        <taxon>Clostridiaceae</taxon>
        <taxon>Clostridium</taxon>
    </lineage>
</organism>
<proteinExistence type="inferred from homology"/>
<reference evidence="3 4" key="1">
    <citation type="submission" date="2016-11" db="EMBL/GenBank/DDBJ databases">
        <authorList>
            <person name="Jaros S."/>
            <person name="Januszkiewicz K."/>
            <person name="Wedrychowicz H."/>
        </authorList>
    </citation>
    <scope>NUCLEOTIDE SEQUENCE [LARGE SCALE GENOMIC DNA]</scope>
    <source>
        <strain evidence="3 4">DSM 6191</strain>
    </source>
</reference>
<dbReference type="InterPro" id="IPR004437">
    <property type="entry name" value="ParB/RepB/Spo0J"/>
</dbReference>
<dbReference type="GO" id="GO:0003677">
    <property type="term" value="F:DNA binding"/>
    <property type="evidence" value="ECO:0007669"/>
    <property type="project" value="InterPro"/>
</dbReference>
<evidence type="ECO:0000313" key="3">
    <source>
        <dbReference type="EMBL" id="SHI37118.1"/>
    </source>
</evidence>
<dbReference type="Gene3D" id="3.90.1530.30">
    <property type="match status" value="1"/>
</dbReference>
<sequence>MSWLDDIANKINKEDEVSNERSISLDKLIPSTKNFYGIRNIDELAESIKKQGLLQNLVVREMNTGYFEILAGHRRYTALKQLGEAEAKCNVLKNINDEQAEIILIITNKETRELTPTEKMKGVRRLERLYKSERTIGDLKGKTRDLIGEAMGLSGTQIGRYMKIDKKLDEELKEDLDKDKITLSQAEIVSNLQPEEQKQIAKQIKELDPKESKEEINILIEGIKQPVERKRDRELLKEIYPEPKAKEKKPKSDKFIFKDKEQLKTIDALCEERVKTLKTMMPKEGQKWTEFDYEVKGQFDAFDLIRMTLRDSEYSDGLVYEIPGLESCEED</sequence>
<accession>A0A1M6ALA7</accession>
<name>A0A1M6ALA7_9CLOT</name>
<dbReference type="GO" id="GO:0005694">
    <property type="term" value="C:chromosome"/>
    <property type="evidence" value="ECO:0007669"/>
    <property type="project" value="TreeGrafter"/>
</dbReference>
<dbReference type="RefSeq" id="WP_073021923.1">
    <property type="nucleotide sequence ID" value="NZ_FQXU01000013.1"/>
</dbReference>
<dbReference type="SUPFAM" id="SSF110849">
    <property type="entry name" value="ParB/Sulfiredoxin"/>
    <property type="match status" value="1"/>
</dbReference>
<dbReference type="GO" id="GO:0007059">
    <property type="term" value="P:chromosome segregation"/>
    <property type="evidence" value="ECO:0007669"/>
    <property type="project" value="TreeGrafter"/>
</dbReference>
<dbReference type="EMBL" id="FQXU01000013">
    <property type="protein sequence ID" value="SHI37118.1"/>
    <property type="molecule type" value="Genomic_DNA"/>
</dbReference>
<dbReference type="PANTHER" id="PTHR33375">
    <property type="entry name" value="CHROMOSOME-PARTITIONING PROTEIN PARB-RELATED"/>
    <property type="match status" value="1"/>
</dbReference>
<comment type="similarity">
    <text evidence="1">Belongs to the ParB family.</text>
</comment>
<evidence type="ECO:0000313" key="4">
    <source>
        <dbReference type="Proteomes" id="UP000184241"/>
    </source>
</evidence>
<evidence type="ECO:0000256" key="1">
    <source>
        <dbReference type="ARBA" id="ARBA00006295"/>
    </source>
</evidence>
<evidence type="ECO:0000259" key="2">
    <source>
        <dbReference type="SMART" id="SM00470"/>
    </source>
</evidence>
<dbReference type="Gene3D" id="1.10.10.2830">
    <property type="match status" value="1"/>
</dbReference>
<dbReference type="InterPro" id="IPR003115">
    <property type="entry name" value="ParB_N"/>
</dbReference>
<dbReference type="SMART" id="SM00470">
    <property type="entry name" value="ParB"/>
    <property type="match status" value="1"/>
</dbReference>
<dbReference type="InterPro" id="IPR050336">
    <property type="entry name" value="Chromosome_partition/occlusion"/>
</dbReference>
<dbReference type="PANTHER" id="PTHR33375:SF1">
    <property type="entry name" value="CHROMOSOME-PARTITIONING PROTEIN PARB-RELATED"/>
    <property type="match status" value="1"/>
</dbReference>
<dbReference type="NCBIfam" id="TIGR00180">
    <property type="entry name" value="parB_part"/>
    <property type="match status" value="1"/>
</dbReference>
<feature type="domain" description="ParB-like N-terminal" evidence="2">
    <location>
        <begin position="21"/>
        <end position="109"/>
    </location>
</feature>
<dbReference type="InterPro" id="IPR036086">
    <property type="entry name" value="ParB/Sulfiredoxin_sf"/>
</dbReference>
<dbReference type="SUPFAM" id="SSF109709">
    <property type="entry name" value="KorB DNA-binding domain-like"/>
    <property type="match status" value="1"/>
</dbReference>
<dbReference type="Proteomes" id="UP000184241">
    <property type="component" value="Unassembled WGS sequence"/>
</dbReference>
<dbReference type="Pfam" id="PF02195">
    <property type="entry name" value="ParB_N"/>
    <property type="match status" value="1"/>
</dbReference>
<protein>
    <submittedName>
        <fullName evidence="3">Chromosome partitioning protein, ParB family</fullName>
    </submittedName>
</protein>
<gene>
    <name evidence="3" type="ORF">SAMN02745941_03692</name>
</gene>